<sequence length="365" mass="38533">MRAFLKFFTWPAIAGLLGAVLILEHWVWPPANPGREAVVRDSFRQAVASATPSVVNIYTEKRVSAGGSRMLNNPLMPIPRGVPRQRVERSLGSGVIMREDGYILTNNHVIDGADAIQVLLSDGRSAAAQVVGRDRATDLAALKVDLDGLSAVTIANSDLLSVGDVVLAIGNPLGFGHSVTQGIVSGLGRFGLNPGTYEGFIQTDAVIHAGNSGGALVDVSGALVGINSLIYTSTDGSNNGMVGIGISLAIPSSFAEFVMDDLIRFGRVIRGWLGVQVEQLAGDTLGEQRLLVRGVAPGGPADRAGLQSGDIITHFNDEAIDDVRLAMYEVSLLRPGDKLEMSVFRDNATEEITAIVGTQPDPEIE</sequence>
<dbReference type="InterPro" id="IPR001940">
    <property type="entry name" value="Peptidase_S1C"/>
</dbReference>
<keyword evidence="3" id="KW-0472">Membrane</keyword>
<dbReference type="InterPro" id="IPR036034">
    <property type="entry name" value="PDZ_sf"/>
</dbReference>
<dbReference type="SUPFAM" id="SSF50156">
    <property type="entry name" value="PDZ domain-like"/>
    <property type="match status" value="1"/>
</dbReference>
<dbReference type="SMART" id="SM00228">
    <property type="entry name" value="PDZ"/>
    <property type="match status" value="1"/>
</dbReference>
<evidence type="ECO:0000313" key="6">
    <source>
        <dbReference type="Proteomes" id="UP001626537"/>
    </source>
</evidence>
<feature type="domain" description="PDZ" evidence="4">
    <location>
        <begin position="262"/>
        <end position="347"/>
    </location>
</feature>
<reference evidence="5 6" key="1">
    <citation type="submission" date="2023-10" db="EMBL/GenBank/DDBJ databases">
        <title>Two novel species belonging to the OM43/NOR5 clade.</title>
        <authorList>
            <person name="Park M."/>
        </authorList>
    </citation>
    <scope>NUCLEOTIDE SEQUENCE [LARGE SCALE GENOMIC DNA]</scope>
    <source>
        <strain evidence="5 6">IMCC43200</strain>
    </source>
</reference>
<dbReference type="SUPFAM" id="SSF50494">
    <property type="entry name" value="Trypsin-like serine proteases"/>
    <property type="match status" value="1"/>
</dbReference>
<dbReference type="Pfam" id="PF13180">
    <property type="entry name" value="PDZ_2"/>
    <property type="match status" value="1"/>
</dbReference>
<accession>A0ABZ0I6U0</accession>
<feature type="transmembrane region" description="Helical" evidence="3">
    <location>
        <begin position="7"/>
        <end position="28"/>
    </location>
</feature>
<proteinExistence type="predicted"/>
<protein>
    <submittedName>
        <fullName evidence="5">Trypsin-like peptidase domain-containing protein</fullName>
    </submittedName>
</protein>
<dbReference type="EMBL" id="CP136864">
    <property type="protein sequence ID" value="WOJ94976.1"/>
    <property type="molecule type" value="Genomic_DNA"/>
</dbReference>
<dbReference type="PANTHER" id="PTHR43343:SF3">
    <property type="entry name" value="PROTEASE DO-LIKE 8, CHLOROPLASTIC"/>
    <property type="match status" value="1"/>
</dbReference>
<evidence type="ECO:0000313" key="5">
    <source>
        <dbReference type="EMBL" id="WOJ94976.1"/>
    </source>
</evidence>
<dbReference type="Gene3D" id="2.30.42.10">
    <property type="match status" value="1"/>
</dbReference>
<evidence type="ECO:0000259" key="4">
    <source>
        <dbReference type="PROSITE" id="PS50106"/>
    </source>
</evidence>
<evidence type="ECO:0000256" key="1">
    <source>
        <dbReference type="ARBA" id="ARBA00022670"/>
    </source>
</evidence>
<evidence type="ECO:0000256" key="3">
    <source>
        <dbReference type="SAM" id="Phobius"/>
    </source>
</evidence>
<keyword evidence="1" id="KW-0645">Protease</keyword>
<dbReference type="PRINTS" id="PR00834">
    <property type="entry name" value="PROTEASES2C"/>
</dbReference>
<organism evidence="5 6">
    <name type="scientific">Congregibacter variabilis</name>
    <dbReference type="NCBI Taxonomy" id="3081200"/>
    <lineage>
        <taxon>Bacteria</taxon>
        <taxon>Pseudomonadati</taxon>
        <taxon>Pseudomonadota</taxon>
        <taxon>Gammaproteobacteria</taxon>
        <taxon>Cellvibrionales</taxon>
        <taxon>Halieaceae</taxon>
        <taxon>Congregibacter</taxon>
    </lineage>
</organism>
<dbReference type="InterPro" id="IPR051201">
    <property type="entry name" value="Chloro_Bact_Ser_Proteases"/>
</dbReference>
<dbReference type="PROSITE" id="PS50106">
    <property type="entry name" value="PDZ"/>
    <property type="match status" value="1"/>
</dbReference>
<evidence type="ECO:0000256" key="2">
    <source>
        <dbReference type="ARBA" id="ARBA00022801"/>
    </source>
</evidence>
<dbReference type="InterPro" id="IPR009003">
    <property type="entry name" value="Peptidase_S1_PA"/>
</dbReference>
<dbReference type="InterPro" id="IPR001478">
    <property type="entry name" value="PDZ"/>
</dbReference>
<dbReference type="Gene3D" id="2.40.10.120">
    <property type="match status" value="1"/>
</dbReference>
<keyword evidence="3" id="KW-0812">Transmembrane</keyword>
<dbReference type="PANTHER" id="PTHR43343">
    <property type="entry name" value="PEPTIDASE S12"/>
    <property type="match status" value="1"/>
</dbReference>
<dbReference type="Proteomes" id="UP001626537">
    <property type="component" value="Chromosome"/>
</dbReference>
<name>A0ABZ0I6U0_9GAMM</name>
<dbReference type="RefSeq" id="WP_407349607.1">
    <property type="nucleotide sequence ID" value="NZ_CP136864.1"/>
</dbReference>
<keyword evidence="3" id="KW-1133">Transmembrane helix</keyword>
<dbReference type="Pfam" id="PF13365">
    <property type="entry name" value="Trypsin_2"/>
    <property type="match status" value="1"/>
</dbReference>
<keyword evidence="2" id="KW-0378">Hydrolase</keyword>
<keyword evidence="6" id="KW-1185">Reference proteome</keyword>
<gene>
    <name evidence="5" type="ORF">R0135_07340</name>
</gene>